<evidence type="ECO:0000313" key="3">
    <source>
        <dbReference type="Proteomes" id="UP000480246"/>
    </source>
</evidence>
<organism evidence="2 3">
    <name type="scientific">Gracilibacillus oryzae</name>
    <dbReference type="NCBI Taxonomy" id="1672701"/>
    <lineage>
        <taxon>Bacteria</taxon>
        <taxon>Bacillati</taxon>
        <taxon>Bacillota</taxon>
        <taxon>Bacilli</taxon>
        <taxon>Bacillales</taxon>
        <taxon>Bacillaceae</taxon>
        <taxon>Gracilibacillus</taxon>
    </lineage>
</organism>
<dbReference type="EMBL" id="WEID01000047">
    <property type="protein sequence ID" value="KAB8136829.1"/>
    <property type="molecule type" value="Genomic_DNA"/>
</dbReference>
<proteinExistence type="predicted"/>
<comment type="caution">
    <text evidence="2">The sequence shown here is derived from an EMBL/GenBank/DDBJ whole genome shotgun (WGS) entry which is preliminary data.</text>
</comment>
<dbReference type="Pfam" id="PF09648">
    <property type="entry name" value="YycI"/>
    <property type="match status" value="1"/>
</dbReference>
<sequence>MQWGQIKTLFILCFLILDIFLLQQFINNQDTVSVLPELEFEDNLQGNIEGLDNIPEEPAEAPMLHAQRKELSEEDLDAINELPNQDTIVLDNHMIVSRLNEQAAFNTDNVGESITDNVWNADNYDLENYAYDQKTNTYIFFQKLDQPIFFNISGTLMVHVNEAGNMAYYVQTILEKAEEQPEEEYSLANPTQVIADLYRRGNIESGSTISNMEFGYFNLLQLPNGVQVLPPTWGVEVNDSDYYYANAVEGHISTRNENDFVMDMKEDIQDFVLNDTGAIQSLDSDWEEDSIIRFLNQLLENMELTDGVNKNDVSV</sequence>
<evidence type="ECO:0000259" key="1">
    <source>
        <dbReference type="Pfam" id="PF09648"/>
    </source>
</evidence>
<feature type="domain" description="Regulatory protein YycH-like" evidence="1">
    <location>
        <begin position="47"/>
        <end position="248"/>
    </location>
</feature>
<dbReference type="OrthoDB" id="2388036at2"/>
<keyword evidence="3" id="KW-1185">Reference proteome</keyword>
<evidence type="ECO:0000313" key="2">
    <source>
        <dbReference type="EMBL" id="KAB8136829.1"/>
    </source>
</evidence>
<dbReference type="Gene3D" id="2.40.128.690">
    <property type="entry name" value="YycH protein, domain 3-like"/>
    <property type="match status" value="1"/>
</dbReference>
<protein>
    <recommendedName>
        <fullName evidence="1">Regulatory protein YycH-like domain-containing protein</fullName>
    </recommendedName>
</protein>
<dbReference type="AlphaFoldDB" id="A0A7C8GU50"/>
<accession>A0A7C8GU50</accession>
<dbReference type="InterPro" id="IPR018604">
    <property type="entry name" value="YycI-like"/>
</dbReference>
<name>A0A7C8GU50_9BACI</name>
<gene>
    <name evidence="2" type="ORF">F9U64_10035</name>
</gene>
<dbReference type="RefSeq" id="WP_153402962.1">
    <property type="nucleotide sequence ID" value="NZ_ML762429.1"/>
</dbReference>
<dbReference type="GO" id="GO:0016020">
    <property type="term" value="C:membrane"/>
    <property type="evidence" value="ECO:0007669"/>
    <property type="project" value="InterPro"/>
</dbReference>
<reference evidence="2 3" key="1">
    <citation type="submission" date="2019-10" db="EMBL/GenBank/DDBJ databases">
        <title>Gracilibacillus sp. nov. isolated from rice seeds.</title>
        <authorList>
            <person name="He S."/>
        </authorList>
    </citation>
    <scope>NUCLEOTIDE SEQUENCE [LARGE SCALE GENOMIC DNA]</scope>
    <source>
        <strain evidence="2 3">TD8</strain>
    </source>
</reference>
<dbReference type="Proteomes" id="UP000480246">
    <property type="component" value="Unassembled WGS sequence"/>
</dbReference>